<feature type="compositionally biased region" description="Polar residues" evidence="12">
    <location>
        <begin position="995"/>
        <end position="1019"/>
    </location>
</feature>
<dbReference type="Pfam" id="PF00292">
    <property type="entry name" value="PAX"/>
    <property type="match status" value="1"/>
</dbReference>
<dbReference type="GO" id="GO:0000978">
    <property type="term" value="F:RNA polymerase II cis-regulatory region sequence-specific DNA binding"/>
    <property type="evidence" value="ECO:0007669"/>
    <property type="project" value="TreeGrafter"/>
</dbReference>
<dbReference type="PANTHER" id="PTHR45636">
    <property type="entry name" value="PAIRED BOX PROTEIN PAX-6-RELATED-RELATED"/>
    <property type="match status" value="1"/>
</dbReference>
<organism evidence="15 16">
    <name type="scientific">Opisthorchis felineus</name>
    <dbReference type="NCBI Taxonomy" id="147828"/>
    <lineage>
        <taxon>Eukaryota</taxon>
        <taxon>Metazoa</taxon>
        <taxon>Spiralia</taxon>
        <taxon>Lophotrochozoa</taxon>
        <taxon>Platyhelminthes</taxon>
        <taxon>Trematoda</taxon>
        <taxon>Digenea</taxon>
        <taxon>Opisthorchiida</taxon>
        <taxon>Opisthorchiata</taxon>
        <taxon>Opisthorchiidae</taxon>
        <taxon>Opisthorchis</taxon>
    </lineage>
</organism>
<dbReference type="GO" id="GO:0005634">
    <property type="term" value="C:nucleus"/>
    <property type="evidence" value="ECO:0007669"/>
    <property type="project" value="UniProtKB-SubCell"/>
</dbReference>
<dbReference type="GO" id="GO:0048513">
    <property type="term" value="P:animal organ development"/>
    <property type="evidence" value="ECO:0007669"/>
    <property type="project" value="UniProtKB-ARBA"/>
</dbReference>
<evidence type="ECO:0000256" key="12">
    <source>
        <dbReference type="SAM" id="MobiDB-lite"/>
    </source>
</evidence>
<dbReference type="InterPro" id="IPR036388">
    <property type="entry name" value="WH-like_DNA-bd_sf"/>
</dbReference>
<dbReference type="Gene3D" id="1.10.10.10">
    <property type="entry name" value="Winged helix-like DNA-binding domain superfamily/Winged helix DNA-binding domain"/>
    <property type="match status" value="2"/>
</dbReference>
<dbReference type="InterPro" id="IPR017970">
    <property type="entry name" value="Homeobox_CS"/>
</dbReference>
<dbReference type="FunFam" id="1.10.10.10:FF:000069">
    <property type="entry name" value="Paired box protein Pax-6"/>
    <property type="match status" value="1"/>
</dbReference>
<feature type="compositionally biased region" description="Polar residues" evidence="12">
    <location>
        <begin position="581"/>
        <end position="591"/>
    </location>
</feature>
<dbReference type="PROSITE" id="PS00027">
    <property type="entry name" value="HOMEOBOX_1"/>
    <property type="match status" value="1"/>
</dbReference>
<feature type="domain" description="Homeobox" evidence="13">
    <location>
        <begin position="702"/>
        <end position="762"/>
    </location>
</feature>
<name>A0A4S2LLX2_OPIFE</name>
<evidence type="ECO:0000256" key="1">
    <source>
        <dbReference type="ARBA" id="ARBA00004123"/>
    </source>
</evidence>
<feature type="compositionally biased region" description="Polar residues" evidence="12">
    <location>
        <begin position="643"/>
        <end position="652"/>
    </location>
</feature>
<keyword evidence="7 10" id="KW-0371">Homeobox</keyword>
<evidence type="ECO:0000313" key="16">
    <source>
        <dbReference type="Proteomes" id="UP000308267"/>
    </source>
</evidence>
<evidence type="ECO:0008006" key="17">
    <source>
        <dbReference type="Google" id="ProtNLM"/>
    </source>
</evidence>
<evidence type="ECO:0000256" key="10">
    <source>
        <dbReference type="PROSITE-ProRule" id="PRU00108"/>
    </source>
</evidence>
<evidence type="ECO:0000256" key="3">
    <source>
        <dbReference type="ARBA" id="ARBA00022473"/>
    </source>
</evidence>
<dbReference type="FunFam" id="1.10.10.10:FF:000003">
    <property type="entry name" value="Paired box protein Pax-6"/>
    <property type="match status" value="1"/>
</dbReference>
<evidence type="ECO:0000256" key="11">
    <source>
        <dbReference type="RuleBase" id="RU000682"/>
    </source>
</evidence>
<feature type="compositionally biased region" description="Polar residues" evidence="12">
    <location>
        <begin position="771"/>
        <end position="800"/>
    </location>
</feature>
<dbReference type="FunFam" id="1.10.10.60:FF:000679">
    <property type="entry name" value="Homeobox protein aristaless"/>
    <property type="match status" value="1"/>
</dbReference>
<dbReference type="PROSITE" id="PS00034">
    <property type="entry name" value="PAIRED_1"/>
    <property type="match status" value="1"/>
</dbReference>
<dbReference type="InterPro" id="IPR043182">
    <property type="entry name" value="PAIRED_DNA-bd_dom"/>
</dbReference>
<evidence type="ECO:0000256" key="8">
    <source>
        <dbReference type="ARBA" id="ARBA00023163"/>
    </source>
</evidence>
<proteinExistence type="inferred from homology"/>
<feature type="DNA-binding region" description="Homeobox" evidence="10">
    <location>
        <begin position="704"/>
        <end position="763"/>
    </location>
</feature>
<dbReference type="GO" id="GO:0000981">
    <property type="term" value="F:DNA-binding transcription factor activity, RNA polymerase II-specific"/>
    <property type="evidence" value="ECO:0007669"/>
    <property type="project" value="InterPro"/>
</dbReference>
<dbReference type="Gene3D" id="1.10.10.60">
    <property type="entry name" value="Homeodomain-like"/>
    <property type="match status" value="1"/>
</dbReference>
<keyword evidence="4" id="KW-0563">Paired box</keyword>
<feature type="region of interest" description="Disordered" evidence="12">
    <location>
        <begin position="763"/>
        <end position="802"/>
    </location>
</feature>
<keyword evidence="6 10" id="KW-0238">DNA-binding</keyword>
<accession>A0A4S2LLX2</accession>
<dbReference type="PROSITE" id="PS50071">
    <property type="entry name" value="HOMEOBOX_2"/>
    <property type="match status" value="1"/>
</dbReference>
<evidence type="ECO:0000256" key="2">
    <source>
        <dbReference type="ARBA" id="ARBA00005733"/>
    </source>
</evidence>
<feature type="compositionally biased region" description="Polar residues" evidence="12">
    <location>
        <begin position="170"/>
        <end position="202"/>
    </location>
</feature>
<feature type="compositionally biased region" description="Low complexity" evidence="12">
    <location>
        <begin position="203"/>
        <end position="219"/>
    </location>
</feature>
<keyword evidence="16" id="KW-1185">Reference proteome</keyword>
<evidence type="ECO:0000313" key="15">
    <source>
        <dbReference type="EMBL" id="TGZ64655.1"/>
    </source>
</evidence>
<dbReference type="PROSITE" id="PS51057">
    <property type="entry name" value="PAIRED_2"/>
    <property type="match status" value="1"/>
</dbReference>
<dbReference type="SMART" id="SM00389">
    <property type="entry name" value="HOX"/>
    <property type="match status" value="1"/>
</dbReference>
<feature type="region of interest" description="Disordered" evidence="12">
    <location>
        <begin position="170"/>
        <end position="223"/>
    </location>
</feature>
<gene>
    <name evidence="15" type="ORF">CRM22_006281</name>
</gene>
<dbReference type="Pfam" id="PF00046">
    <property type="entry name" value="Homeodomain"/>
    <property type="match status" value="1"/>
</dbReference>
<dbReference type="AlphaFoldDB" id="A0A4S2LLX2"/>
<feature type="region of interest" description="Disordered" evidence="12">
    <location>
        <begin position="631"/>
        <end position="652"/>
    </location>
</feature>
<comment type="caution">
    <text evidence="15">The sequence shown here is derived from an EMBL/GenBank/DDBJ whole genome shotgun (WGS) entry which is preliminary data.</text>
</comment>
<evidence type="ECO:0000256" key="6">
    <source>
        <dbReference type="ARBA" id="ARBA00023125"/>
    </source>
</evidence>
<dbReference type="Proteomes" id="UP000308267">
    <property type="component" value="Unassembled WGS sequence"/>
</dbReference>
<feature type="region of interest" description="Disordered" evidence="12">
    <location>
        <begin position="670"/>
        <end position="715"/>
    </location>
</feature>
<evidence type="ECO:0000259" key="13">
    <source>
        <dbReference type="PROSITE" id="PS50071"/>
    </source>
</evidence>
<dbReference type="SMART" id="SM00351">
    <property type="entry name" value="PAX"/>
    <property type="match status" value="1"/>
</dbReference>
<dbReference type="STRING" id="147828.A0A4S2LLX2"/>
<reference evidence="15 16" key="1">
    <citation type="journal article" date="2019" name="BMC Genomics">
        <title>New insights from Opisthorchis felineus genome: update on genomics of the epidemiologically important liver flukes.</title>
        <authorList>
            <person name="Ershov N.I."/>
            <person name="Mordvinov V.A."/>
            <person name="Prokhortchouk E.B."/>
            <person name="Pakharukova M.Y."/>
            <person name="Gunbin K.V."/>
            <person name="Ustyantsev K."/>
            <person name="Genaev M.A."/>
            <person name="Blinov A.G."/>
            <person name="Mazur A."/>
            <person name="Boulygina E."/>
            <person name="Tsygankova S."/>
            <person name="Khrameeva E."/>
            <person name="Chekanov N."/>
            <person name="Fan G."/>
            <person name="Xiao A."/>
            <person name="Zhang H."/>
            <person name="Xu X."/>
            <person name="Yang H."/>
            <person name="Solovyev V."/>
            <person name="Lee S.M."/>
            <person name="Liu X."/>
            <person name="Afonnikov D.A."/>
            <person name="Skryabin K.G."/>
        </authorList>
    </citation>
    <scope>NUCLEOTIDE SEQUENCE [LARGE SCALE GENOMIC DNA]</scope>
    <source>
        <strain evidence="15">AK-0245</strain>
        <tissue evidence="15">Whole organism</tissue>
    </source>
</reference>
<dbReference type="InterPro" id="IPR001523">
    <property type="entry name" value="Paired_dom"/>
</dbReference>
<comment type="subcellular location">
    <subcellularLocation>
        <location evidence="1 10 11">Nucleus</location>
    </subcellularLocation>
</comment>
<keyword evidence="9 10" id="KW-0539">Nucleus</keyword>
<feature type="region of interest" description="Disordered" evidence="12">
    <location>
        <begin position="987"/>
        <end position="1019"/>
    </location>
</feature>
<dbReference type="PANTHER" id="PTHR45636:SF41">
    <property type="entry name" value="PAIRED BOX PROTEIN PAX-6-RELATED"/>
    <property type="match status" value="1"/>
</dbReference>
<keyword evidence="3" id="KW-0217">Developmental protein</keyword>
<keyword evidence="5" id="KW-0805">Transcription regulation</keyword>
<evidence type="ECO:0000259" key="14">
    <source>
        <dbReference type="PROSITE" id="PS51057"/>
    </source>
</evidence>
<sequence length="1109" mass="122152">MMTLDSTSLDSSDDGVRQKFKRGHSGVNQLGGMFVNGRPLPDSTRQRIIELAHSGARPCDISRILQVSNGCVSKILCRYYETGSIRPKAIGGSKPRVATNMVVLKIAHYKRECPSIFAWEIRDRLLQEGVCTPENIPSVSSINRVLRNVCSDQSHLSPILNRSLEGQSGLLRSNLGQSPNVKPSLNSRTTIPSCPPQNGQSGSLQHQQPYLHQHQSPSSVTDPFGLFQQRHLLHPESTPLDLQQAELHPQRDAVNMNASQQLYPLPLTAHYGTATPNTKNSRLSNNFSHSHSAAFAAAAAMAAAAQHSSHYQPQLTNSRLVQDTSLMSISQSAVNSHMLESSSSQNGGTYDTFSNLLHPAAWSSWYHHHSTSQSASHYGVGYPTFHSPDLLDAPPTGKLFPYPDCVASAGFPISMRQATNTHTKEDASFSERFNIDSHTLDIGNNNRYKRTRQTSGSDKQTYASEVSEKLHSQDQGTFPKVTSDSEHQFIQSKSIGHLLPSTLAPMEVSTDSTRKLKELVASLTEDSVFKRVKTDTKRNSTSDLAQVLKSTTFPNYAASTQKAESTPLIDSRPANPARNLWSPNNDNSSGIKSPGSIPLELQHGRNRSKGKTPYTSYIMDDVDDMLQSNLYSRHSGGEHEPGSSHTHPNQPLFQTDRLSEAECDLNPTEQTEIAQNVKVSDASPNAAKKETSDTNSESEENRKSQRSRTAFTPEQLDLLEREFERTHYPDVSVREQLAESMLLPEARIQVWFSNRRAKWRREGKERLHSCTPPNSVKSCNVTNNSASDNSPKSNVISTHPDQPDAPIHCVWNRFEVSSEKPDTLSRPAAVAGWPGNVDDGHLPSVSENHKTTPNSDTKYSNDSHLTEAYANHRGTVRLTSQPPVYDTDAEHFRYSRPKYNENETGQIGAKHVLETRYPEMAHNNVFDAHVLRPDDPAIFEGHFLNSLEKNPLPMSYQRSCQSTDQSTVWLNSADSLPFYGVEPSQPVTWPPSGCPQPSTLSTDSGIASPPMVSSQPDPSNSFSTVAAAAAVAAVAAWGGGCGNPSRTSDYQVHPFQTNVTCSEPTEMSAPRSITHSVGKKFDLGNLISQHSVSDSIESPTFCELPRFLR</sequence>
<dbReference type="InterPro" id="IPR009057">
    <property type="entry name" value="Homeodomain-like_sf"/>
</dbReference>
<dbReference type="OrthoDB" id="3225452at2759"/>
<dbReference type="InterPro" id="IPR001356">
    <property type="entry name" value="HD"/>
</dbReference>
<keyword evidence="8" id="KW-0804">Transcription</keyword>
<dbReference type="PRINTS" id="PR00027">
    <property type="entry name" value="PAIREDBOX"/>
</dbReference>
<dbReference type="EMBL" id="SJOL01006655">
    <property type="protein sequence ID" value="TGZ64655.1"/>
    <property type="molecule type" value="Genomic_DNA"/>
</dbReference>
<dbReference type="CDD" id="cd00086">
    <property type="entry name" value="homeodomain"/>
    <property type="match status" value="1"/>
</dbReference>
<evidence type="ECO:0000256" key="7">
    <source>
        <dbReference type="ARBA" id="ARBA00023155"/>
    </source>
</evidence>
<dbReference type="SUPFAM" id="SSF46689">
    <property type="entry name" value="Homeodomain-like"/>
    <property type="match status" value="2"/>
</dbReference>
<protein>
    <recommendedName>
        <fullName evidence="17">Paired domain-containing protein</fullName>
    </recommendedName>
</protein>
<dbReference type="CDD" id="cd00131">
    <property type="entry name" value="PAX"/>
    <property type="match status" value="1"/>
</dbReference>
<dbReference type="InterPro" id="IPR043565">
    <property type="entry name" value="PAX_fam"/>
</dbReference>
<feature type="domain" description="Paired" evidence="14">
    <location>
        <begin position="23"/>
        <end position="149"/>
    </location>
</feature>
<feature type="region of interest" description="Disordered" evidence="12">
    <location>
        <begin position="558"/>
        <end position="616"/>
    </location>
</feature>
<evidence type="ECO:0000256" key="9">
    <source>
        <dbReference type="ARBA" id="ARBA00023242"/>
    </source>
</evidence>
<comment type="similarity">
    <text evidence="2">Belongs to the paired homeobox family.</text>
</comment>
<evidence type="ECO:0000256" key="4">
    <source>
        <dbReference type="ARBA" id="ARBA00022724"/>
    </source>
</evidence>
<evidence type="ECO:0000256" key="5">
    <source>
        <dbReference type="ARBA" id="ARBA00023015"/>
    </source>
</evidence>